<feature type="compositionally biased region" description="Low complexity" evidence="1">
    <location>
        <begin position="99"/>
        <end position="113"/>
    </location>
</feature>
<name>A0A8H3TTE4_9TREE</name>
<evidence type="ECO:0000256" key="1">
    <source>
        <dbReference type="SAM" id="MobiDB-lite"/>
    </source>
</evidence>
<dbReference type="Proteomes" id="UP000620104">
    <property type="component" value="Unassembled WGS sequence"/>
</dbReference>
<protein>
    <submittedName>
        <fullName evidence="2">Uncharacterized protein</fullName>
    </submittedName>
</protein>
<organism evidence="2 3">
    <name type="scientific">Naganishia liquefaciens</name>
    <dbReference type="NCBI Taxonomy" id="104408"/>
    <lineage>
        <taxon>Eukaryota</taxon>
        <taxon>Fungi</taxon>
        <taxon>Dikarya</taxon>
        <taxon>Basidiomycota</taxon>
        <taxon>Agaricomycotina</taxon>
        <taxon>Tremellomycetes</taxon>
        <taxon>Filobasidiales</taxon>
        <taxon>Filobasidiaceae</taxon>
        <taxon>Naganishia</taxon>
    </lineage>
</organism>
<sequence length="204" mass="22923">MANASLNSLFTNIDLCSAESSTSPRRSIYPPISVSFLDMSSDEFDSESAKQSARLRKTRPKTAGKNKSSLPAAFGTIIRRREKPVQAESETESYDDWPTSDSPSSLASLSTASLKGNSTESLPASPIYDPAPPITPACLRYMRAEMKRSDEHCFGSVASRHMDVSREARWEARMLDLQRRLNEMERERSGSQSRKWCLRSRRYS</sequence>
<reference evidence="2" key="1">
    <citation type="submission" date="2020-07" db="EMBL/GenBank/DDBJ databases">
        <title>Draft Genome Sequence of a Deep-Sea Yeast, Naganishia (Cryptococcus) liquefaciens strain N6.</title>
        <authorList>
            <person name="Han Y.W."/>
            <person name="Kajitani R."/>
            <person name="Morimoto H."/>
            <person name="Parhat M."/>
            <person name="Tsubouchi H."/>
            <person name="Bakenova O."/>
            <person name="Ogata M."/>
            <person name="Argunhan B."/>
            <person name="Aoki R."/>
            <person name="Kajiwara S."/>
            <person name="Itoh T."/>
            <person name="Iwasaki H."/>
        </authorList>
    </citation>
    <scope>NUCLEOTIDE SEQUENCE</scope>
    <source>
        <strain evidence="2">N6</strain>
    </source>
</reference>
<feature type="compositionally biased region" description="Basic residues" evidence="1">
    <location>
        <begin position="53"/>
        <end position="64"/>
    </location>
</feature>
<evidence type="ECO:0000313" key="2">
    <source>
        <dbReference type="EMBL" id="GHJ86900.1"/>
    </source>
</evidence>
<dbReference type="AlphaFoldDB" id="A0A8H3TTE4"/>
<gene>
    <name evidence="2" type="ORF">NliqN6_3302</name>
</gene>
<evidence type="ECO:0000313" key="3">
    <source>
        <dbReference type="Proteomes" id="UP000620104"/>
    </source>
</evidence>
<keyword evidence="3" id="KW-1185">Reference proteome</keyword>
<feature type="region of interest" description="Disordered" evidence="1">
    <location>
        <begin position="43"/>
        <end position="129"/>
    </location>
</feature>
<dbReference type="EMBL" id="BLZA01000019">
    <property type="protein sequence ID" value="GHJ86900.1"/>
    <property type="molecule type" value="Genomic_DNA"/>
</dbReference>
<proteinExistence type="predicted"/>
<comment type="caution">
    <text evidence="2">The sequence shown here is derived from an EMBL/GenBank/DDBJ whole genome shotgun (WGS) entry which is preliminary data.</text>
</comment>
<feature type="region of interest" description="Disordered" evidence="1">
    <location>
        <begin position="183"/>
        <end position="204"/>
    </location>
</feature>
<accession>A0A8H3TTE4</accession>